<dbReference type="InterPro" id="IPR017439">
    <property type="entry name" value="Amidohydrolase"/>
</dbReference>
<name>A0A839QUE5_9MICO</name>
<keyword evidence="1 4" id="KW-0378">Hydrolase</keyword>
<evidence type="ECO:0000256" key="2">
    <source>
        <dbReference type="SAM" id="MobiDB-lite"/>
    </source>
</evidence>
<organism evidence="4 5">
    <name type="scientific">Helcobacillus massiliensis</name>
    <dbReference type="NCBI Taxonomy" id="521392"/>
    <lineage>
        <taxon>Bacteria</taxon>
        <taxon>Bacillati</taxon>
        <taxon>Actinomycetota</taxon>
        <taxon>Actinomycetes</taxon>
        <taxon>Micrococcales</taxon>
        <taxon>Dermabacteraceae</taxon>
        <taxon>Helcobacillus</taxon>
    </lineage>
</organism>
<accession>A0A839QUE5</accession>
<dbReference type="InterPro" id="IPR036264">
    <property type="entry name" value="Bact_exopeptidase_dim_dom"/>
</dbReference>
<evidence type="ECO:0000259" key="3">
    <source>
        <dbReference type="Pfam" id="PF07687"/>
    </source>
</evidence>
<dbReference type="InterPro" id="IPR011650">
    <property type="entry name" value="Peptidase_M20_dimer"/>
</dbReference>
<dbReference type="GO" id="GO:0050118">
    <property type="term" value="F:N-acetyldiaminopimelate deacetylase activity"/>
    <property type="evidence" value="ECO:0007669"/>
    <property type="project" value="UniProtKB-ARBA"/>
</dbReference>
<dbReference type="EMBL" id="JACHWP010000016">
    <property type="protein sequence ID" value="MBB3023904.1"/>
    <property type="molecule type" value="Genomic_DNA"/>
</dbReference>
<dbReference type="AlphaFoldDB" id="A0A839QUE5"/>
<dbReference type="PANTHER" id="PTHR11014">
    <property type="entry name" value="PEPTIDASE M20 FAMILY MEMBER"/>
    <property type="match status" value="1"/>
</dbReference>
<protein>
    <submittedName>
        <fullName evidence="4">Hippurate hydrolase</fullName>
        <ecNumber evidence="4">3.5.1.32</ecNumber>
    </submittedName>
</protein>
<feature type="domain" description="Peptidase M20 dimerisation" evidence="3">
    <location>
        <begin position="11"/>
        <end position="102"/>
    </location>
</feature>
<feature type="region of interest" description="Disordered" evidence="2">
    <location>
        <begin position="1"/>
        <end position="26"/>
    </location>
</feature>
<dbReference type="PANTHER" id="PTHR11014:SF63">
    <property type="entry name" value="METALLOPEPTIDASE, PUTATIVE (AFU_ORTHOLOGUE AFUA_6G09600)-RELATED"/>
    <property type="match status" value="1"/>
</dbReference>
<dbReference type="SUPFAM" id="SSF53187">
    <property type="entry name" value="Zn-dependent exopeptidases"/>
    <property type="match status" value="1"/>
</dbReference>
<dbReference type="RefSeq" id="WP_210382976.1">
    <property type="nucleotide sequence ID" value="NZ_CBCSFZ010000009.1"/>
</dbReference>
<comment type="caution">
    <text evidence="4">The sequence shown here is derived from an EMBL/GenBank/DDBJ whole genome shotgun (WGS) entry which is preliminary data.</text>
</comment>
<gene>
    <name evidence="4" type="ORF">FHX50_002210</name>
</gene>
<dbReference type="GO" id="GO:0047980">
    <property type="term" value="F:hippurate hydrolase activity"/>
    <property type="evidence" value="ECO:0007669"/>
    <property type="project" value="UniProtKB-EC"/>
</dbReference>
<dbReference type="GO" id="GO:0019877">
    <property type="term" value="P:diaminopimelate biosynthetic process"/>
    <property type="evidence" value="ECO:0007669"/>
    <property type="project" value="UniProtKB-ARBA"/>
</dbReference>
<reference evidence="4 5" key="1">
    <citation type="submission" date="2020-08" db="EMBL/GenBank/DDBJ databases">
        <title>Sequencing the genomes of 1000 actinobacteria strains.</title>
        <authorList>
            <person name="Klenk H.-P."/>
        </authorList>
    </citation>
    <scope>NUCLEOTIDE SEQUENCE [LARGE SCALE GENOMIC DNA]</scope>
    <source>
        <strain evidence="4 5">DSM 23040</strain>
    </source>
</reference>
<dbReference type="Proteomes" id="UP000568050">
    <property type="component" value="Unassembled WGS sequence"/>
</dbReference>
<dbReference type="Pfam" id="PF07687">
    <property type="entry name" value="M20_dimer"/>
    <property type="match status" value="1"/>
</dbReference>
<dbReference type="EC" id="3.5.1.32" evidence="4"/>
<evidence type="ECO:0000313" key="5">
    <source>
        <dbReference type="Proteomes" id="UP000568050"/>
    </source>
</evidence>
<dbReference type="FunFam" id="3.30.70.360:FF:000001">
    <property type="entry name" value="N-acetyldiaminopimelate deacetylase"/>
    <property type="match status" value="1"/>
</dbReference>
<sequence length="226" mass="23830">MADRQIDSTSASGRGGHGSEPETTIDPVVMAAATVMRLQTVVSREISPRDTAVVTVGRIEAGSKNNIIPESASLGLSVRSFSETVRERLVAGIQRVIEAEAAASNAPRPPKIEFGDRFPVTYNDPEITEELNAVFVDAFGEDAFFAPGALSGSEDVGVLATAAGVPLVYWMLGGHDAAEYAAAEAAGTVHTDVPSNHSPHYAPVIDPTLQRGVAALVLATRHWLDR</sequence>
<dbReference type="SUPFAM" id="SSF55031">
    <property type="entry name" value="Bacterial exopeptidase dimerisation domain"/>
    <property type="match status" value="1"/>
</dbReference>
<evidence type="ECO:0000313" key="4">
    <source>
        <dbReference type="EMBL" id="MBB3023904.1"/>
    </source>
</evidence>
<evidence type="ECO:0000256" key="1">
    <source>
        <dbReference type="ARBA" id="ARBA00022801"/>
    </source>
</evidence>
<dbReference type="Gene3D" id="3.30.70.360">
    <property type="match status" value="1"/>
</dbReference>
<dbReference type="Gene3D" id="3.40.630.10">
    <property type="entry name" value="Zn peptidases"/>
    <property type="match status" value="1"/>
</dbReference>
<proteinExistence type="predicted"/>
<keyword evidence="5" id="KW-1185">Reference proteome</keyword>